<evidence type="ECO:0000256" key="1">
    <source>
        <dbReference type="ARBA" id="ARBA00009835"/>
    </source>
</evidence>
<comment type="cofactor">
    <cofactor evidence="6">
        <name>Zn(2+)</name>
        <dbReference type="ChEBI" id="CHEBI:29105"/>
    </cofactor>
    <text evidence="6">Binds 1 zinc ion per subunit.</text>
</comment>
<comment type="catalytic activity">
    <reaction evidence="7">
        <text>an N-acylsphing-4-enine + H2O = sphing-4-enine + a fatty acid</text>
        <dbReference type="Rhea" id="RHEA:20856"/>
        <dbReference type="ChEBI" id="CHEBI:15377"/>
        <dbReference type="ChEBI" id="CHEBI:28868"/>
        <dbReference type="ChEBI" id="CHEBI:52639"/>
        <dbReference type="ChEBI" id="CHEBI:57756"/>
        <dbReference type="EC" id="3.5.1.23"/>
    </reaction>
</comment>
<keyword evidence="7" id="KW-0443">Lipid metabolism</keyword>
<evidence type="ECO:0000256" key="2">
    <source>
        <dbReference type="ARBA" id="ARBA00011891"/>
    </source>
</evidence>
<dbReference type="FunFam" id="2.60.40.2300:FF:000001">
    <property type="entry name" value="N-acylsphingosine amidohydrolase 2"/>
    <property type="match status" value="1"/>
</dbReference>
<dbReference type="EC" id="3.5.1.23" evidence="2 7"/>
<evidence type="ECO:0000313" key="11">
    <source>
        <dbReference type="Ensembl" id="ENSACOP00000017088.1"/>
    </source>
</evidence>
<evidence type="ECO:0000256" key="3">
    <source>
        <dbReference type="ARBA" id="ARBA00019235"/>
    </source>
</evidence>
<dbReference type="AlphaFoldDB" id="A0A8B9FYY1"/>
<feature type="binding site" evidence="6">
    <location>
        <position position="178"/>
    </location>
    <ligand>
        <name>Zn(2+)</name>
        <dbReference type="ChEBI" id="CHEBI:29105"/>
    </ligand>
</feature>
<dbReference type="GO" id="GO:0017040">
    <property type="term" value="F:N-acylsphingosine amidohydrolase activity"/>
    <property type="evidence" value="ECO:0007669"/>
    <property type="project" value="UniProtKB-UniRule"/>
</dbReference>
<keyword evidence="7" id="KW-0746">Sphingolipid metabolism</keyword>
<evidence type="ECO:0000313" key="12">
    <source>
        <dbReference type="Proteomes" id="UP000694522"/>
    </source>
</evidence>
<dbReference type="InterPro" id="IPR031331">
    <property type="entry name" value="NEUT/ALK_ceramidase_C"/>
</dbReference>
<feature type="binding site" evidence="6">
    <location>
        <position position="528"/>
    </location>
    <ligand>
        <name>Zn(2+)</name>
        <dbReference type="ChEBI" id="CHEBI:29105"/>
    </ligand>
</feature>
<dbReference type="GO" id="GO:0005737">
    <property type="term" value="C:cytoplasm"/>
    <property type="evidence" value="ECO:0007669"/>
    <property type="project" value="UniProtKB-ARBA"/>
</dbReference>
<keyword evidence="6" id="KW-0479">Metal-binding</keyword>
<dbReference type="GO" id="GO:0005886">
    <property type="term" value="C:plasma membrane"/>
    <property type="evidence" value="ECO:0007669"/>
    <property type="project" value="UniProtKB-ARBA"/>
</dbReference>
<accession>A0A8B9FYY1</accession>
<organism evidence="11 12">
    <name type="scientific">Amazona collaria</name>
    <name type="common">yellow-billed parrot</name>
    <dbReference type="NCBI Taxonomy" id="241587"/>
    <lineage>
        <taxon>Eukaryota</taxon>
        <taxon>Metazoa</taxon>
        <taxon>Chordata</taxon>
        <taxon>Craniata</taxon>
        <taxon>Vertebrata</taxon>
        <taxon>Euteleostomi</taxon>
        <taxon>Archelosauria</taxon>
        <taxon>Archosauria</taxon>
        <taxon>Dinosauria</taxon>
        <taxon>Saurischia</taxon>
        <taxon>Theropoda</taxon>
        <taxon>Coelurosauria</taxon>
        <taxon>Aves</taxon>
        <taxon>Neognathae</taxon>
        <taxon>Neoaves</taxon>
        <taxon>Telluraves</taxon>
        <taxon>Australaves</taxon>
        <taxon>Psittaciformes</taxon>
        <taxon>Psittacidae</taxon>
        <taxon>Amazona</taxon>
    </lineage>
</organism>
<dbReference type="GO" id="GO:0046512">
    <property type="term" value="P:sphingosine biosynthetic process"/>
    <property type="evidence" value="ECO:0007669"/>
    <property type="project" value="TreeGrafter"/>
</dbReference>
<dbReference type="InterPro" id="IPR006823">
    <property type="entry name" value="Ceramidase_alk"/>
</dbReference>
<dbReference type="Gene3D" id="2.60.40.2300">
    <property type="entry name" value="Neutral/alkaline non-lysosomal ceramidase, C-terminal domain"/>
    <property type="match status" value="1"/>
</dbReference>
<evidence type="ECO:0000256" key="8">
    <source>
        <dbReference type="SAM" id="Phobius"/>
    </source>
</evidence>
<dbReference type="Proteomes" id="UP000694522">
    <property type="component" value="Unplaced"/>
</dbReference>
<protein>
    <recommendedName>
        <fullName evidence="3 7">Neutral ceramidase</fullName>
        <ecNumber evidence="2 7">3.5.1.23</ecNumber>
    </recommendedName>
</protein>
<dbReference type="InterPro" id="IPR038445">
    <property type="entry name" value="NCDase_C_sf"/>
</dbReference>
<keyword evidence="8" id="KW-1133">Transmembrane helix</keyword>
<dbReference type="PANTHER" id="PTHR12670">
    <property type="entry name" value="CERAMIDASE"/>
    <property type="match status" value="1"/>
</dbReference>
<reference evidence="11" key="2">
    <citation type="submission" date="2025-09" db="UniProtKB">
        <authorList>
            <consortium name="Ensembl"/>
        </authorList>
    </citation>
    <scope>IDENTIFICATION</scope>
</reference>
<dbReference type="Pfam" id="PF17048">
    <property type="entry name" value="Ceramidse_alk_C"/>
    <property type="match status" value="1"/>
</dbReference>
<evidence type="ECO:0000256" key="7">
    <source>
        <dbReference type="RuleBase" id="RU366019"/>
    </source>
</evidence>
<dbReference type="GO" id="GO:0005576">
    <property type="term" value="C:extracellular region"/>
    <property type="evidence" value="ECO:0007669"/>
    <property type="project" value="TreeGrafter"/>
</dbReference>
<sequence length="730" mass="80654">MTLNALPASSHFDHVDRLLETQADSISWIPLSTGLLRPLGMSSRFQACNLFKKAGLSFLSPVLLSYVSTNLLFILIIDSSKVIGNYLLGAGRADCTGPVAEIPLMGYAKLDQVGGGLLMRLYSRAFIVAELDDSRRVVFVSADIGMVSQRVRLEVLRQLKSKYGELYRHDNVILSGTHTHSGPGGYFQYTLFWITSKGLIRPSLNAVVNGIVKSIDIAHQNMKRGRLFINRGTVENSQINRSPFSYLQNPESERSRYSSNTDKEMVLLKMVDENGEELGLISWFAVHPVSMNNTNRLVNSDNMGYASYLFEQEKNEGMLPGEGSFVAAFASSNLGDVSPNTKGPFCINTGDSCNNPESTCPVGGAKMCMAMGPGNDMFDSTRIIGQNIYSKAKVKTCKPALGHSFAAGTIDGVGAFNFTQGSVEGDPFWDEIRDQLLGEPSNETKACHKPKPILFSTGEMTRPHPWHPDIVDVQIVAIGSLAIIAVPGEFTTMSGRRLREAVKTEFDSHGAPGTDVVIAGLCNVYTHYITTYEEYQVQRYEAASTIYGPHTLSAYIQLYRGLARSIALNTVQDLPPGPEPPFFNITNLTLVPSLIADLVPVNKTFGDVLQEVRQQYQPTEVAEVTFVGANPRNSAENETEHNFLTVERYTSTSDSWHVVQNDASWDTRFYWTKGLLGRSNVTVKWHIPHDTEPGIYRIRYFGHYKKRLSNSLAVSIPFEGTSSVFEITAL</sequence>
<keyword evidence="8" id="KW-0472">Membrane</keyword>
<evidence type="ECO:0000256" key="5">
    <source>
        <dbReference type="PIRSR" id="PIRSR606823-1"/>
    </source>
</evidence>
<dbReference type="GO" id="GO:0046872">
    <property type="term" value="F:metal ion binding"/>
    <property type="evidence" value="ECO:0007669"/>
    <property type="project" value="UniProtKB-KW"/>
</dbReference>
<dbReference type="InterPro" id="IPR031329">
    <property type="entry name" value="NEUT/ALK_ceramidase_N"/>
</dbReference>
<evidence type="ECO:0000259" key="10">
    <source>
        <dbReference type="Pfam" id="PF17048"/>
    </source>
</evidence>
<evidence type="ECO:0000256" key="6">
    <source>
        <dbReference type="PIRSR" id="PIRSR606823-2"/>
    </source>
</evidence>
<dbReference type="Pfam" id="PF04734">
    <property type="entry name" value="Ceramidase_alk"/>
    <property type="match status" value="1"/>
</dbReference>
<evidence type="ECO:0000259" key="9">
    <source>
        <dbReference type="Pfam" id="PF04734"/>
    </source>
</evidence>
<feature type="binding site" evidence="6">
    <location>
        <position position="489"/>
    </location>
    <ligand>
        <name>Zn(2+)</name>
        <dbReference type="ChEBI" id="CHEBI:29105"/>
    </ligand>
</feature>
<evidence type="ECO:0000256" key="4">
    <source>
        <dbReference type="ARBA" id="ARBA00022801"/>
    </source>
</evidence>
<keyword evidence="4 7" id="KW-0378">Hydrolase</keyword>
<name>A0A8B9FYY1_9PSIT</name>
<keyword evidence="8" id="KW-0812">Transmembrane</keyword>
<dbReference type="PANTHER" id="PTHR12670:SF1">
    <property type="entry name" value="NEUTRAL CERAMIDASE"/>
    <property type="match status" value="1"/>
</dbReference>
<reference evidence="11" key="1">
    <citation type="submission" date="2025-08" db="UniProtKB">
        <authorList>
            <consortium name="Ensembl"/>
        </authorList>
    </citation>
    <scope>IDENTIFICATION</scope>
</reference>
<feature type="domain" description="Neutral/alkaline non-lysosomal ceramidase C-terminal" evidence="10">
    <location>
        <begin position="560"/>
        <end position="727"/>
    </location>
</feature>
<feature type="binding site" evidence="6">
    <location>
        <position position="287"/>
    </location>
    <ligand>
        <name>Zn(2+)</name>
        <dbReference type="ChEBI" id="CHEBI:29105"/>
    </ligand>
</feature>
<keyword evidence="6" id="KW-0862">Zinc</keyword>
<dbReference type="GO" id="GO:0042759">
    <property type="term" value="P:long-chain fatty acid biosynthetic process"/>
    <property type="evidence" value="ECO:0007669"/>
    <property type="project" value="TreeGrafter"/>
</dbReference>
<dbReference type="Ensembl" id="ENSACOT00000017710.1">
    <property type="protein sequence ID" value="ENSACOP00000017088.1"/>
    <property type="gene ID" value="ENSACOG00000011760.1"/>
</dbReference>
<dbReference type="GO" id="GO:0046514">
    <property type="term" value="P:ceramide catabolic process"/>
    <property type="evidence" value="ECO:0007669"/>
    <property type="project" value="InterPro"/>
</dbReference>
<comment type="similarity">
    <text evidence="1 7">Belongs to the neutral ceramidase family.</text>
</comment>
<feature type="domain" description="Neutral/alkaline non-lysosomal ceramidase N-terminal" evidence="9">
    <location>
        <begin position="86"/>
        <end position="393"/>
    </location>
</feature>
<proteinExistence type="inferred from homology"/>
<feature type="transmembrane region" description="Helical" evidence="8">
    <location>
        <begin position="54"/>
        <end position="77"/>
    </location>
</feature>
<feature type="active site" description="Nucleophile" evidence="5">
    <location>
        <position position="338"/>
    </location>
</feature>
<keyword evidence="12" id="KW-1185">Reference proteome</keyword>